<dbReference type="EMBL" id="JAJEQM010000011">
    <property type="protein sequence ID" value="MCC2210846.1"/>
    <property type="molecule type" value="Genomic_DNA"/>
</dbReference>
<comment type="caution">
    <text evidence="2">The sequence shown here is derived from an EMBL/GenBank/DDBJ whole genome shotgun (WGS) entry which is preliminary data.</text>
</comment>
<dbReference type="Pfam" id="PF01520">
    <property type="entry name" value="Amidase_3"/>
    <property type="match status" value="1"/>
</dbReference>
<gene>
    <name evidence="2" type="ORF">LKE05_08610</name>
</gene>
<dbReference type="RefSeq" id="WP_117966630.1">
    <property type="nucleotide sequence ID" value="NZ_JAJEQM010000011.1"/>
</dbReference>
<keyword evidence="3" id="KW-1185">Reference proteome</keyword>
<name>A0AAE3J9W4_9FIRM</name>
<dbReference type="InterPro" id="IPR002508">
    <property type="entry name" value="MurNAc-LAA_cat"/>
</dbReference>
<dbReference type="SMART" id="SM00646">
    <property type="entry name" value="Ami_3"/>
    <property type="match status" value="1"/>
</dbReference>
<dbReference type="PANTHER" id="PTHR30032:SF1">
    <property type="entry name" value="N-ACETYLMURAMOYL-L-ALANINE AMIDASE LYTC"/>
    <property type="match status" value="1"/>
</dbReference>
<feature type="domain" description="MurNAc-LAA" evidence="1">
    <location>
        <begin position="66"/>
        <end position="170"/>
    </location>
</feature>
<evidence type="ECO:0000313" key="2">
    <source>
        <dbReference type="EMBL" id="MCC2210846.1"/>
    </source>
</evidence>
<reference evidence="2 3" key="1">
    <citation type="submission" date="2021-10" db="EMBL/GenBank/DDBJ databases">
        <title>Anaerobic single-cell dispensing facilitates the cultivation of human gut bacteria.</title>
        <authorList>
            <person name="Afrizal A."/>
        </authorList>
    </citation>
    <scope>NUCLEOTIDE SEQUENCE [LARGE SCALE GENOMIC DNA]</scope>
    <source>
        <strain evidence="2 3">CLA-AA-H232</strain>
    </source>
</reference>
<evidence type="ECO:0000313" key="3">
    <source>
        <dbReference type="Proteomes" id="UP001198242"/>
    </source>
</evidence>
<dbReference type="Proteomes" id="UP001198242">
    <property type="component" value="Unassembled WGS sequence"/>
</dbReference>
<evidence type="ECO:0000259" key="1">
    <source>
        <dbReference type="SMART" id="SM00646"/>
    </source>
</evidence>
<sequence length="265" mass="29371">MIVGINCGHTVSGTVGSGAVGFLNESNETRRVGYKVMEYLRAKGVTVVDCTDDYSSTVSGNLKKIVDKANAQPLDLFVSIHFNSGGGRGTEVYTYNGEVFKQAELVCENMAELGFINRGIKNGSNLYVIRRSNARSMLIEVCFVDTESDADLYNEVGADRIAEAISDAIVGEKMEEELTMSQYEELKQMISEQTARVDVLQNEVYKIENPMIYNYIDDNMPDWAKEAVRWCVDNGIIVGTGSGLGLDDTKLWTCVVMYRLSKTLK</sequence>
<dbReference type="GO" id="GO:0009253">
    <property type="term" value="P:peptidoglycan catabolic process"/>
    <property type="evidence" value="ECO:0007669"/>
    <property type="project" value="InterPro"/>
</dbReference>
<dbReference type="PANTHER" id="PTHR30032">
    <property type="entry name" value="N-ACETYLMURAMOYL-L-ALANINE AMIDASE-RELATED"/>
    <property type="match status" value="1"/>
</dbReference>
<organism evidence="2 3">
    <name type="scientific">Hominilimicola fabiformis</name>
    <dbReference type="NCBI Taxonomy" id="2885356"/>
    <lineage>
        <taxon>Bacteria</taxon>
        <taxon>Bacillati</taxon>
        <taxon>Bacillota</taxon>
        <taxon>Clostridia</taxon>
        <taxon>Eubacteriales</taxon>
        <taxon>Oscillospiraceae</taxon>
        <taxon>Hominilimicola</taxon>
    </lineage>
</organism>
<dbReference type="SUPFAM" id="SSF53187">
    <property type="entry name" value="Zn-dependent exopeptidases"/>
    <property type="match status" value="1"/>
</dbReference>
<dbReference type="GO" id="GO:0008745">
    <property type="term" value="F:N-acetylmuramoyl-L-alanine amidase activity"/>
    <property type="evidence" value="ECO:0007669"/>
    <property type="project" value="InterPro"/>
</dbReference>
<dbReference type="Gene3D" id="3.40.630.40">
    <property type="entry name" value="Zn-dependent exopeptidases"/>
    <property type="match status" value="1"/>
</dbReference>
<protein>
    <submittedName>
        <fullName evidence="2">N-acetylmuramoyl-L-alanine amidase</fullName>
    </submittedName>
</protein>
<proteinExistence type="predicted"/>
<accession>A0AAE3J9W4</accession>
<dbReference type="InterPro" id="IPR051922">
    <property type="entry name" value="Bact_Sporulation_Assoc"/>
</dbReference>
<dbReference type="AlphaFoldDB" id="A0AAE3J9W4"/>
<dbReference type="CDD" id="cd02696">
    <property type="entry name" value="MurNAc-LAA"/>
    <property type="match status" value="1"/>
</dbReference>